<dbReference type="EMBL" id="CAEZUR010000103">
    <property type="protein sequence ID" value="CAB4614968.1"/>
    <property type="molecule type" value="Genomic_DNA"/>
</dbReference>
<dbReference type="PANTHER" id="PTHR11220:SF58">
    <property type="entry name" value="SOUL HEME-BINDING FAMILY PROTEIN"/>
    <property type="match status" value="1"/>
</dbReference>
<proteinExistence type="predicted"/>
<accession>A0A6J6BYS1</accession>
<organism evidence="1">
    <name type="scientific">freshwater metagenome</name>
    <dbReference type="NCBI Taxonomy" id="449393"/>
    <lineage>
        <taxon>unclassified sequences</taxon>
        <taxon>metagenomes</taxon>
        <taxon>ecological metagenomes</taxon>
    </lineage>
</organism>
<dbReference type="PANTHER" id="PTHR11220">
    <property type="entry name" value="HEME-BINDING PROTEIN-RELATED"/>
    <property type="match status" value="1"/>
</dbReference>
<dbReference type="InterPro" id="IPR006917">
    <property type="entry name" value="SOUL_heme-bd"/>
</dbReference>
<evidence type="ECO:0000313" key="1">
    <source>
        <dbReference type="EMBL" id="CAB4543984.1"/>
    </source>
</evidence>
<gene>
    <name evidence="1" type="ORF">UFOPK1433_00668</name>
    <name evidence="2" type="ORF">UFOPK1843_01063</name>
</gene>
<name>A0A6J6BYS1_9ZZZZ</name>
<sequence>MAIEKPEYRVVRSAEGIEIRDYDEYWVAECHVKNESDLSMASSLAFRRLFNYISGENSANQKIEMTSPVQQTAGDTGWLISFVVPKDVSLGSIPVPRNSSIEIKRVPAGKYAALVYSGAWSDDKLESKGRDLLRAVEKLGLVTDGPLTSARYNPPFMPAFLRRNEVLVRLKA</sequence>
<dbReference type="SUPFAM" id="SSF55136">
    <property type="entry name" value="Probable bacterial effector-binding domain"/>
    <property type="match status" value="1"/>
</dbReference>
<evidence type="ECO:0000313" key="2">
    <source>
        <dbReference type="EMBL" id="CAB4614968.1"/>
    </source>
</evidence>
<dbReference type="InterPro" id="IPR011256">
    <property type="entry name" value="Reg_factor_effector_dom_sf"/>
</dbReference>
<dbReference type="Gene3D" id="3.20.80.10">
    <property type="entry name" value="Regulatory factor, effector binding domain"/>
    <property type="match status" value="1"/>
</dbReference>
<dbReference type="EMBL" id="CAEZSN010000065">
    <property type="protein sequence ID" value="CAB4543984.1"/>
    <property type="molecule type" value="Genomic_DNA"/>
</dbReference>
<protein>
    <submittedName>
        <fullName evidence="1">Unannotated protein</fullName>
    </submittedName>
</protein>
<dbReference type="Pfam" id="PF04832">
    <property type="entry name" value="SOUL"/>
    <property type="match status" value="1"/>
</dbReference>
<reference evidence="1" key="1">
    <citation type="submission" date="2020-05" db="EMBL/GenBank/DDBJ databases">
        <authorList>
            <person name="Chiriac C."/>
            <person name="Salcher M."/>
            <person name="Ghai R."/>
            <person name="Kavagutti S V."/>
        </authorList>
    </citation>
    <scope>NUCLEOTIDE SEQUENCE</scope>
</reference>
<dbReference type="AlphaFoldDB" id="A0A6J6BYS1"/>